<name>A0A8H9MB47_9PSEU</name>
<keyword evidence="2" id="KW-0812">Transmembrane</keyword>
<evidence type="ECO:0000256" key="1">
    <source>
        <dbReference type="SAM" id="MobiDB-lite"/>
    </source>
</evidence>
<feature type="transmembrane region" description="Helical" evidence="2">
    <location>
        <begin position="12"/>
        <end position="33"/>
    </location>
</feature>
<feature type="compositionally biased region" description="Low complexity" evidence="1">
    <location>
        <begin position="40"/>
        <end position="75"/>
    </location>
</feature>
<organism evidence="3 4">
    <name type="scientific">Amycolatopsis bartoniae</name>
    <dbReference type="NCBI Taxonomy" id="941986"/>
    <lineage>
        <taxon>Bacteria</taxon>
        <taxon>Bacillati</taxon>
        <taxon>Actinomycetota</taxon>
        <taxon>Actinomycetes</taxon>
        <taxon>Pseudonocardiales</taxon>
        <taxon>Pseudonocardiaceae</taxon>
        <taxon>Amycolatopsis</taxon>
    </lineage>
</organism>
<keyword evidence="2" id="KW-1133">Transmembrane helix</keyword>
<accession>A0A8H9MB47</accession>
<keyword evidence="2" id="KW-0472">Membrane</keyword>
<reference evidence="3" key="1">
    <citation type="journal article" date="2014" name="Int. J. Syst. Evol. Microbiol.">
        <title>Complete genome sequence of Corynebacterium casei LMG S-19264T (=DSM 44701T), isolated from a smear-ripened cheese.</title>
        <authorList>
            <consortium name="US DOE Joint Genome Institute (JGI-PGF)"/>
            <person name="Walter F."/>
            <person name="Albersmeier A."/>
            <person name="Kalinowski J."/>
            <person name="Ruckert C."/>
        </authorList>
    </citation>
    <scope>NUCLEOTIDE SEQUENCE</scope>
    <source>
        <strain evidence="3">CGMCC 4.7679</strain>
    </source>
</reference>
<evidence type="ECO:0000313" key="3">
    <source>
        <dbReference type="EMBL" id="GHF62118.1"/>
    </source>
</evidence>
<feature type="region of interest" description="Disordered" evidence="1">
    <location>
        <begin position="37"/>
        <end position="75"/>
    </location>
</feature>
<dbReference type="RefSeq" id="WP_145936817.1">
    <property type="nucleotide sequence ID" value="NZ_BNAV01000005.1"/>
</dbReference>
<dbReference type="EMBL" id="BNAV01000005">
    <property type="protein sequence ID" value="GHF62118.1"/>
    <property type="molecule type" value="Genomic_DNA"/>
</dbReference>
<reference evidence="3" key="2">
    <citation type="submission" date="2020-09" db="EMBL/GenBank/DDBJ databases">
        <authorList>
            <person name="Sun Q."/>
            <person name="Zhou Y."/>
        </authorList>
    </citation>
    <scope>NUCLEOTIDE SEQUENCE</scope>
    <source>
        <strain evidence="3">CGMCC 4.7679</strain>
    </source>
</reference>
<evidence type="ECO:0000256" key="2">
    <source>
        <dbReference type="SAM" id="Phobius"/>
    </source>
</evidence>
<dbReference type="AlphaFoldDB" id="A0A8H9MB47"/>
<protein>
    <submittedName>
        <fullName evidence="3">Uncharacterized protein</fullName>
    </submittedName>
</protein>
<evidence type="ECO:0000313" key="4">
    <source>
        <dbReference type="Proteomes" id="UP000658656"/>
    </source>
</evidence>
<gene>
    <name evidence="3" type="ORF">GCM10017566_39540</name>
</gene>
<comment type="caution">
    <text evidence="3">The sequence shown here is derived from an EMBL/GenBank/DDBJ whole genome shotgun (WGS) entry which is preliminary data.</text>
</comment>
<sequence length="75" mass="7080">MGLRETGVRRIALVTTGIALTGVAGATVVAMVVDDNATASTSSSSSSTSDSQSGFSDDSGLSSGSGPAHGSSGGS</sequence>
<dbReference type="Proteomes" id="UP000658656">
    <property type="component" value="Unassembled WGS sequence"/>
</dbReference>
<proteinExistence type="predicted"/>
<keyword evidence="4" id="KW-1185">Reference proteome</keyword>